<name>A0ABS6IGS1_9HYPH</name>
<proteinExistence type="predicted"/>
<feature type="domain" description="NADP-dependent oxidoreductase" evidence="1">
    <location>
        <begin position="22"/>
        <end position="301"/>
    </location>
</feature>
<dbReference type="PANTHER" id="PTHR43312:SF1">
    <property type="entry name" value="NADP-DEPENDENT OXIDOREDUCTASE DOMAIN-CONTAINING PROTEIN"/>
    <property type="match status" value="1"/>
</dbReference>
<dbReference type="InterPro" id="IPR053135">
    <property type="entry name" value="AKR2_Oxidoreductase"/>
</dbReference>
<evidence type="ECO:0000259" key="1">
    <source>
        <dbReference type="Pfam" id="PF00248"/>
    </source>
</evidence>
<reference evidence="2 3" key="1">
    <citation type="submission" date="2021-06" db="EMBL/GenBank/DDBJ databases">
        <authorList>
            <person name="Lee D.H."/>
        </authorList>
    </citation>
    <scope>NUCLEOTIDE SEQUENCE [LARGE SCALE GENOMIC DNA]</scope>
    <source>
        <strain evidence="2 3">MMS21-HV4-11</strain>
    </source>
</reference>
<sequence>MDSRPLGTTGLTVSVAGLGCGGNSRLGLGRGASFDECVGVARAAIDLGVNFLDTAEVYGTEEIVGAAVKAYDRDRLVISTKALFKTEDTAETVTQKVEASLKRLRLDHVDIFHFHAVGPAAYEHHRDVLAPALLRLKEQGKVRHVGLTETGPRDPEQAMLARAVEEAPWEVIMLAYSLVNQGARTRVFPVTVRRGIGTLLMFVVRNIFSNDAYRRAVFAKLVEDGRLEASVLSQGSADGDPLAFLVAEGGAESITDAAYRYARHEKGADVILFGTGNRAHVKANIESILRPPLPAPVIERLHRTFGHLTGVGLDLPGPVKA</sequence>
<dbReference type="Pfam" id="PF00248">
    <property type="entry name" value="Aldo_ket_red"/>
    <property type="match status" value="1"/>
</dbReference>
<keyword evidence="3" id="KW-1185">Reference proteome</keyword>
<dbReference type="EMBL" id="JAHOPB010000001">
    <property type="protein sequence ID" value="MBU8873796.1"/>
    <property type="molecule type" value="Genomic_DNA"/>
</dbReference>
<gene>
    <name evidence="2" type="ORF">KQ910_08475</name>
</gene>
<dbReference type="PROSITE" id="PS51257">
    <property type="entry name" value="PROKAR_LIPOPROTEIN"/>
    <property type="match status" value="1"/>
</dbReference>
<dbReference type="Proteomes" id="UP000727907">
    <property type="component" value="Unassembled WGS sequence"/>
</dbReference>
<accession>A0ABS6IGS1</accession>
<dbReference type="InterPro" id="IPR023210">
    <property type="entry name" value="NADP_OxRdtase_dom"/>
</dbReference>
<comment type="caution">
    <text evidence="2">The sequence shown here is derived from an EMBL/GenBank/DDBJ whole genome shotgun (WGS) entry which is preliminary data.</text>
</comment>
<evidence type="ECO:0000313" key="3">
    <source>
        <dbReference type="Proteomes" id="UP000727907"/>
    </source>
</evidence>
<protein>
    <submittedName>
        <fullName evidence="2">Aldo/keto reductase</fullName>
    </submittedName>
</protein>
<evidence type="ECO:0000313" key="2">
    <source>
        <dbReference type="EMBL" id="MBU8873796.1"/>
    </source>
</evidence>
<organism evidence="2 3">
    <name type="scientific">Reyranella humidisoli</name>
    <dbReference type="NCBI Taxonomy" id="2849149"/>
    <lineage>
        <taxon>Bacteria</taxon>
        <taxon>Pseudomonadati</taxon>
        <taxon>Pseudomonadota</taxon>
        <taxon>Alphaproteobacteria</taxon>
        <taxon>Hyphomicrobiales</taxon>
        <taxon>Reyranellaceae</taxon>
        <taxon>Reyranella</taxon>
    </lineage>
</organism>
<dbReference type="CDD" id="cd19105">
    <property type="entry name" value="AKR_unchar"/>
    <property type="match status" value="1"/>
</dbReference>
<dbReference type="PANTHER" id="PTHR43312">
    <property type="entry name" value="D-THREO-ALDOSE 1-DEHYDROGENASE"/>
    <property type="match status" value="1"/>
</dbReference>
<dbReference type="RefSeq" id="WP_216958292.1">
    <property type="nucleotide sequence ID" value="NZ_JAHOPB010000001.1"/>
</dbReference>